<dbReference type="AlphaFoldDB" id="A0A0S8G4D1"/>
<evidence type="ECO:0000313" key="1">
    <source>
        <dbReference type="EMBL" id="KPK67859.1"/>
    </source>
</evidence>
<name>A0A0S8G4D1_UNCT6</name>
<evidence type="ECO:0000313" key="2">
    <source>
        <dbReference type="Proteomes" id="UP000051717"/>
    </source>
</evidence>
<comment type="caution">
    <text evidence="1">The sequence shown here is derived from an EMBL/GenBank/DDBJ whole genome shotgun (WGS) entry which is preliminary data.</text>
</comment>
<dbReference type="PATRIC" id="fig|1703774.3.peg.856"/>
<dbReference type="Proteomes" id="UP000051717">
    <property type="component" value="Unassembled WGS sequence"/>
</dbReference>
<sequence>MNHKTTKKKRWRRHVNSDPLVFLYDYDDIRDREIVGLIASSLAYGNVKQISKSVDGVLSFMGASPAHFLETSTPRAIERTFSSFKHRWTTGWDLASMLKGAKQVIEKYGSLESCFAYGLETSHVDTVAALTHFVSELKGADGSSYNSLLPSPCRNSACKRLHLFLRWMVRSDRVDPGGWTEVSASKLLVPLDRHMYRFAMDTGLTERKQPNLHTAREVTEAFREISPEDPVKYDFALTRLGILRIDDRNKFMRQLGMNKGDRIKGGIAWRA</sequence>
<gene>
    <name evidence="1" type="ORF">AMJ82_09690</name>
</gene>
<accession>A0A0S8G4D1</accession>
<dbReference type="NCBIfam" id="TIGR02757">
    <property type="entry name" value="TIGR02757 family protein"/>
    <property type="match status" value="1"/>
</dbReference>
<dbReference type="InterPro" id="IPR014127">
    <property type="entry name" value="CHP02757"/>
</dbReference>
<evidence type="ECO:0008006" key="3">
    <source>
        <dbReference type="Google" id="ProtNLM"/>
    </source>
</evidence>
<dbReference type="EMBL" id="LJUI01000103">
    <property type="protein sequence ID" value="KPK67859.1"/>
    <property type="molecule type" value="Genomic_DNA"/>
</dbReference>
<dbReference type="Pfam" id="PF09674">
    <property type="entry name" value="DUF2400"/>
    <property type="match status" value="1"/>
</dbReference>
<protein>
    <recommendedName>
        <fullName evidence="3">TIGR02757 family protein</fullName>
    </recommendedName>
</protein>
<reference evidence="1 2" key="1">
    <citation type="journal article" date="2015" name="Microbiome">
        <title>Genomic resolution of linkages in carbon, nitrogen, and sulfur cycling among widespread estuary sediment bacteria.</title>
        <authorList>
            <person name="Baker B.J."/>
            <person name="Lazar C.S."/>
            <person name="Teske A.P."/>
            <person name="Dick G.J."/>
        </authorList>
    </citation>
    <scope>NUCLEOTIDE SEQUENCE [LARGE SCALE GENOMIC DNA]</scope>
    <source>
        <strain evidence="1">SM23_40</strain>
    </source>
</reference>
<organism evidence="1 2">
    <name type="scientific">candidate division TA06 bacterium SM23_40</name>
    <dbReference type="NCBI Taxonomy" id="1703774"/>
    <lineage>
        <taxon>Bacteria</taxon>
        <taxon>Bacteria division TA06</taxon>
    </lineage>
</organism>
<proteinExistence type="predicted"/>